<dbReference type="OrthoDB" id="9770072at2"/>
<evidence type="ECO:0008006" key="3">
    <source>
        <dbReference type="Google" id="ProtNLM"/>
    </source>
</evidence>
<sequence length="346" mass="38804">MLEPEDILKLNVLIATSIAIRIDTYKLVVVGLNTQLKEQTIELKPSGDSAAYIKEVKKLLVTQVLGAMGGYPSYLKRWSRMGQVESSNLTSLLKLGEVEAVVAVANSTNLDDQLLKLTWWCATNTDNQAEIGRFLLTKTFVTHTETGREIAEYLLEFLPFVNETEQLIDTTSLVLQDGLIDQKAKARLWQQGQRKTAFLVGFVERMQGKLPNELNIQALNYQHPDLQIINSEQSQIFLTTLAHILKKINQEYVLYRALEALGKYLSHEKIIMQDTIDKINIQIKSLDLTSNTEQNQLNARLLLAGVNERLVVSTISAHNLTGSAIRKKLAPVLEPIQKALAILTTP</sequence>
<dbReference type="Proteomes" id="UP000058020">
    <property type="component" value="Chromosome"/>
</dbReference>
<dbReference type="EMBL" id="CP010552">
    <property type="protein sequence ID" value="ALE52582.1"/>
    <property type="molecule type" value="Genomic_DNA"/>
</dbReference>
<dbReference type="KEGG" id="tho:SP60_04765"/>
<evidence type="ECO:0000313" key="2">
    <source>
        <dbReference type="Proteomes" id="UP000058020"/>
    </source>
</evidence>
<evidence type="ECO:0000313" key="1">
    <source>
        <dbReference type="EMBL" id="ALE52582.1"/>
    </source>
</evidence>
<dbReference type="RefSeq" id="WP_053951537.1">
    <property type="nucleotide sequence ID" value="NZ_CP010552.1"/>
</dbReference>
<protein>
    <recommendedName>
        <fullName evidence="3">Sulfur reduction protein DsrS</fullName>
    </recommendedName>
</protein>
<dbReference type="STRING" id="1705394.SP60_04765"/>
<dbReference type="AlphaFoldDB" id="A0A0M4NTT7"/>
<accession>A0A0M4NTT7</accession>
<name>A0A0M4NTT7_9GAMM</name>
<reference evidence="1 2" key="1">
    <citation type="journal article" date="2015" name="Genome Announc.">
        <title>Genome Sequence of 'Candidatus Thioglobus autotrophica' Strain EF1, a Chemoautotroph from the SUP05 Clade of Marine Gammaproteobacteria.</title>
        <authorList>
            <person name="Shah V."/>
            <person name="Morris R.M."/>
        </authorList>
    </citation>
    <scope>NUCLEOTIDE SEQUENCE [LARGE SCALE GENOMIC DNA]</scope>
    <source>
        <strain evidence="1 2">EF1</strain>
    </source>
</reference>
<proteinExistence type="predicted"/>
<keyword evidence="2" id="KW-1185">Reference proteome</keyword>
<organism evidence="1 2">
    <name type="scientific">Candidatus Thioglobus autotrophicus</name>
    <dbReference type="NCBI Taxonomy" id="1705394"/>
    <lineage>
        <taxon>Bacteria</taxon>
        <taxon>Pseudomonadati</taxon>
        <taxon>Pseudomonadota</taxon>
        <taxon>Gammaproteobacteria</taxon>
        <taxon>Candidatus Pseudothioglobaceae</taxon>
        <taxon>Candidatus Thioglobus</taxon>
    </lineage>
</organism>
<gene>
    <name evidence="1" type="ORF">SP60_04765</name>
</gene>